<accession>A0A3A4P0W4</accession>
<comment type="caution">
    <text evidence="2">The sequence shown here is derived from an EMBL/GenBank/DDBJ whole genome shotgun (WGS) entry which is preliminary data.</text>
</comment>
<dbReference type="CDD" id="cd02440">
    <property type="entry name" value="AdoMet_MTases"/>
    <property type="match status" value="1"/>
</dbReference>
<organism evidence="2 3">
    <name type="scientific">Abyssobacteria bacterium (strain SURF_5)</name>
    <dbReference type="NCBI Taxonomy" id="2093360"/>
    <lineage>
        <taxon>Bacteria</taxon>
        <taxon>Pseudomonadati</taxon>
        <taxon>Candidatus Hydrogenedentota</taxon>
        <taxon>Candidatus Abyssobacteria</taxon>
    </lineage>
</organism>
<dbReference type="AlphaFoldDB" id="A0A3A4P0W4"/>
<dbReference type="InterPro" id="IPR013216">
    <property type="entry name" value="Methyltransf_11"/>
</dbReference>
<sequence length="244" mass="27999">MILWRLKRLIKRNAFALSKEPFAKGQSDRAIEIPWAIAKARGMKEILEIGFARGEEIWIKSLLSLPRKELYGIDLYDRSMWRLPELMGKMKNVRGDILHPPYKESSFDCVLCISTLEHVGMNSHKVRNPYGAPPWPTEPEWFLKHKEDFETVKEIKRILKNGGKLLLTVPFGKLSNYGSHIQYDATRLKQIAASTSLLITDEAYFEYRFDGWYTSSAEKLSDVLFQTCGAPASTGLACLELRKI</sequence>
<gene>
    <name evidence="2" type="ORF">C4520_03505</name>
</gene>
<keyword evidence="2" id="KW-0489">Methyltransferase</keyword>
<evidence type="ECO:0000259" key="1">
    <source>
        <dbReference type="Pfam" id="PF08241"/>
    </source>
</evidence>
<name>A0A3A4P0W4_ABYX5</name>
<reference evidence="2 3" key="1">
    <citation type="journal article" date="2017" name="ISME J.">
        <title>Energy and carbon metabolisms in a deep terrestrial subsurface fluid microbial community.</title>
        <authorList>
            <person name="Momper L."/>
            <person name="Jungbluth S.P."/>
            <person name="Lee M.D."/>
            <person name="Amend J.P."/>
        </authorList>
    </citation>
    <scope>NUCLEOTIDE SEQUENCE [LARGE SCALE GENOMIC DNA]</scope>
    <source>
        <strain evidence="2">SURF_5</strain>
    </source>
</reference>
<dbReference type="GO" id="GO:0032259">
    <property type="term" value="P:methylation"/>
    <property type="evidence" value="ECO:0007669"/>
    <property type="project" value="UniProtKB-KW"/>
</dbReference>
<protein>
    <submittedName>
        <fullName evidence="2">Methyltransferase domain-containing protein</fullName>
    </submittedName>
</protein>
<dbReference type="EMBL" id="QZKU01000031">
    <property type="protein sequence ID" value="RJP24759.1"/>
    <property type="molecule type" value="Genomic_DNA"/>
</dbReference>
<evidence type="ECO:0000313" key="3">
    <source>
        <dbReference type="Proteomes" id="UP000265882"/>
    </source>
</evidence>
<dbReference type="Pfam" id="PF08241">
    <property type="entry name" value="Methyltransf_11"/>
    <property type="match status" value="1"/>
</dbReference>
<dbReference type="Gene3D" id="3.40.50.150">
    <property type="entry name" value="Vaccinia Virus protein VP39"/>
    <property type="match status" value="1"/>
</dbReference>
<dbReference type="GO" id="GO:0008757">
    <property type="term" value="F:S-adenosylmethionine-dependent methyltransferase activity"/>
    <property type="evidence" value="ECO:0007669"/>
    <property type="project" value="InterPro"/>
</dbReference>
<dbReference type="Proteomes" id="UP000265882">
    <property type="component" value="Unassembled WGS sequence"/>
</dbReference>
<evidence type="ECO:0000313" key="2">
    <source>
        <dbReference type="EMBL" id="RJP24759.1"/>
    </source>
</evidence>
<feature type="domain" description="Methyltransferase type 11" evidence="1">
    <location>
        <begin position="54"/>
        <end position="121"/>
    </location>
</feature>
<dbReference type="InterPro" id="IPR029063">
    <property type="entry name" value="SAM-dependent_MTases_sf"/>
</dbReference>
<proteinExistence type="predicted"/>
<keyword evidence="2" id="KW-0808">Transferase</keyword>
<dbReference type="SUPFAM" id="SSF53335">
    <property type="entry name" value="S-adenosyl-L-methionine-dependent methyltransferases"/>
    <property type="match status" value="1"/>
</dbReference>